<dbReference type="InterPro" id="IPR036388">
    <property type="entry name" value="WH-like_DNA-bd_sf"/>
</dbReference>
<dbReference type="InterPro" id="IPR041614">
    <property type="entry name" value="DprA_WH"/>
</dbReference>
<reference evidence="4 5" key="1">
    <citation type="submission" date="2015-12" db="EMBL/GenBank/DDBJ databases">
        <title>Complete genome of Lacimicrobium alkaliphilum KCTC 32984.</title>
        <authorList>
            <person name="Kim S.-G."/>
            <person name="Lee Y.-J."/>
        </authorList>
    </citation>
    <scope>NUCLEOTIDE SEQUENCE [LARGE SCALE GENOMIC DNA]</scope>
    <source>
        <strain evidence="4 5">YelD216</strain>
    </source>
</reference>
<dbReference type="SUPFAM" id="SSF102405">
    <property type="entry name" value="MCP/YpsA-like"/>
    <property type="match status" value="1"/>
</dbReference>
<dbReference type="InterPro" id="IPR003488">
    <property type="entry name" value="DprA"/>
</dbReference>
<dbReference type="RefSeq" id="WP_062483583.1">
    <property type="nucleotide sequence ID" value="NZ_CP013650.1"/>
</dbReference>
<dbReference type="Gene3D" id="1.10.10.10">
    <property type="entry name" value="Winged helix-like DNA-binding domain superfamily/Winged helix DNA-binding domain"/>
    <property type="match status" value="1"/>
</dbReference>
<dbReference type="InterPro" id="IPR057666">
    <property type="entry name" value="DrpA_SLOG"/>
</dbReference>
<dbReference type="EMBL" id="CP013650">
    <property type="protein sequence ID" value="ALT00128.1"/>
    <property type="molecule type" value="Genomic_DNA"/>
</dbReference>
<evidence type="ECO:0000313" key="4">
    <source>
        <dbReference type="EMBL" id="ALT00128.1"/>
    </source>
</evidence>
<dbReference type="PANTHER" id="PTHR43022:SF1">
    <property type="entry name" value="PROTEIN SMF"/>
    <property type="match status" value="1"/>
</dbReference>
<dbReference type="Proteomes" id="UP000068447">
    <property type="component" value="Chromosome"/>
</dbReference>
<evidence type="ECO:0000259" key="3">
    <source>
        <dbReference type="Pfam" id="PF17782"/>
    </source>
</evidence>
<organism evidence="4 5">
    <name type="scientific">Lacimicrobium alkaliphilum</name>
    <dbReference type="NCBI Taxonomy" id="1526571"/>
    <lineage>
        <taxon>Bacteria</taxon>
        <taxon>Pseudomonadati</taxon>
        <taxon>Pseudomonadota</taxon>
        <taxon>Gammaproteobacteria</taxon>
        <taxon>Alteromonadales</taxon>
        <taxon>Alteromonadaceae</taxon>
        <taxon>Lacimicrobium</taxon>
    </lineage>
</organism>
<dbReference type="KEGG" id="lal:AT746_18890"/>
<dbReference type="OrthoDB" id="9785707at2"/>
<dbReference type="AlphaFoldDB" id="A0A0U3B152"/>
<comment type="similarity">
    <text evidence="1">Belongs to the DprA/Smf family.</text>
</comment>
<feature type="domain" description="Smf/DprA SLOG" evidence="2">
    <location>
        <begin position="84"/>
        <end position="291"/>
    </location>
</feature>
<dbReference type="Pfam" id="PF02481">
    <property type="entry name" value="DNA_processg_A"/>
    <property type="match status" value="1"/>
</dbReference>
<evidence type="ECO:0000259" key="2">
    <source>
        <dbReference type="Pfam" id="PF02481"/>
    </source>
</evidence>
<proteinExistence type="inferred from homology"/>
<evidence type="ECO:0000313" key="5">
    <source>
        <dbReference type="Proteomes" id="UP000068447"/>
    </source>
</evidence>
<dbReference type="GO" id="GO:0009294">
    <property type="term" value="P:DNA-mediated transformation"/>
    <property type="evidence" value="ECO:0007669"/>
    <property type="project" value="InterPro"/>
</dbReference>
<feature type="domain" description="DprA winged helix" evidence="3">
    <location>
        <begin position="315"/>
        <end position="363"/>
    </location>
</feature>
<dbReference type="Gene3D" id="3.40.50.450">
    <property type="match status" value="1"/>
</dbReference>
<dbReference type="STRING" id="1526571.AT746_18890"/>
<dbReference type="Pfam" id="PF17782">
    <property type="entry name" value="WHD_DprA"/>
    <property type="match status" value="1"/>
</dbReference>
<protein>
    <submittedName>
        <fullName evidence="4">DNA processing protein DprA</fullName>
    </submittedName>
</protein>
<accession>A0A0U3B152</accession>
<dbReference type="PANTHER" id="PTHR43022">
    <property type="entry name" value="PROTEIN SMF"/>
    <property type="match status" value="1"/>
</dbReference>
<sequence length="370" mass="40625">MSQDVELRKWMTLEQLPRLGAGTLRTLCDNTQGQLLSLFGLPDSELRSLGLNSEQIRTIRKPNNDWLDKNFAWLSASPENFLLGFDSVDYPQQLKELPRPPLLLFGQGNSHCLKKPQIAIVGSRNPTTPGRQFAFEIASQLSQSGFVVTSGMALGIDGWAHKGVLERGGETTAVLGSGLEQIYPKRHLQLARQILDGGGCLLSEFAPWQKAAADHFPRRNRIISGLSLGTLVVEAAIRSGSLITARYALEQGRDVFAVPGSVHNPLSKGCHYLIKQGAKLVENAEDIIEEYQNLVTVVDKVNANDAEKNNNNGLARDRLLDSVEFEVTPIDVIAQRSGLPLKVVLTELLEYELRGLVTAIPGGYIKLRGK</sequence>
<evidence type="ECO:0000256" key="1">
    <source>
        <dbReference type="ARBA" id="ARBA00006525"/>
    </source>
</evidence>
<keyword evidence="5" id="KW-1185">Reference proteome</keyword>
<dbReference type="NCBIfam" id="TIGR00732">
    <property type="entry name" value="dprA"/>
    <property type="match status" value="1"/>
</dbReference>
<name>A0A0U3B152_9ALTE</name>
<gene>
    <name evidence="4" type="ORF">AT746_18890</name>
</gene>